<sequence>MEGSIVDGTYTAPATSSTTASGIVVGASTSTANFGDEQICEDYETYELKSLHDKDLEDENISEKVKAVCIERDVDSKGKGCP</sequence>
<feature type="region of interest" description="Disordered" evidence="1">
    <location>
        <begin position="1"/>
        <end position="20"/>
    </location>
</feature>
<organism evidence="2 3">
    <name type="scientific">Punica granatum</name>
    <name type="common">Pomegranate</name>
    <dbReference type="NCBI Taxonomy" id="22663"/>
    <lineage>
        <taxon>Eukaryota</taxon>
        <taxon>Viridiplantae</taxon>
        <taxon>Streptophyta</taxon>
        <taxon>Embryophyta</taxon>
        <taxon>Tracheophyta</taxon>
        <taxon>Spermatophyta</taxon>
        <taxon>Magnoliopsida</taxon>
        <taxon>eudicotyledons</taxon>
        <taxon>Gunneridae</taxon>
        <taxon>Pentapetalae</taxon>
        <taxon>rosids</taxon>
        <taxon>malvids</taxon>
        <taxon>Myrtales</taxon>
        <taxon>Lythraceae</taxon>
        <taxon>Punica</taxon>
    </lineage>
</organism>
<protein>
    <submittedName>
        <fullName evidence="2">Uncharacterized protein</fullName>
    </submittedName>
</protein>
<evidence type="ECO:0000256" key="1">
    <source>
        <dbReference type="SAM" id="MobiDB-lite"/>
    </source>
</evidence>
<dbReference type="AlphaFoldDB" id="A0A218XUL0"/>
<dbReference type="Proteomes" id="UP000197138">
    <property type="component" value="Unassembled WGS sequence"/>
</dbReference>
<comment type="caution">
    <text evidence="2">The sequence shown here is derived from an EMBL/GenBank/DDBJ whole genome shotgun (WGS) entry which is preliminary data.</text>
</comment>
<gene>
    <name evidence="2" type="ORF">CDL15_Pgr002287</name>
</gene>
<proteinExistence type="predicted"/>
<dbReference type="EMBL" id="MTKT01000790">
    <property type="protein sequence ID" value="OWM88520.1"/>
    <property type="molecule type" value="Genomic_DNA"/>
</dbReference>
<accession>A0A218XUL0</accession>
<feature type="compositionally biased region" description="Low complexity" evidence="1">
    <location>
        <begin position="9"/>
        <end position="20"/>
    </location>
</feature>
<reference evidence="3" key="1">
    <citation type="journal article" date="2017" name="Plant J.">
        <title>The pomegranate (Punica granatum L.) genome and the genomics of punicalagin biosynthesis.</title>
        <authorList>
            <person name="Qin G."/>
            <person name="Xu C."/>
            <person name="Ming R."/>
            <person name="Tang H."/>
            <person name="Guyot R."/>
            <person name="Kramer E.M."/>
            <person name="Hu Y."/>
            <person name="Yi X."/>
            <person name="Qi Y."/>
            <person name="Xu X."/>
            <person name="Gao Z."/>
            <person name="Pan H."/>
            <person name="Jian J."/>
            <person name="Tian Y."/>
            <person name="Yue Z."/>
            <person name="Xu Y."/>
        </authorList>
    </citation>
    <scope>NUCLEOTIDE SEQUENCE [LARGE SCALE GENOMIC DNA]</scope>
    <source>
        <strain evidence="3">cv. Dabenzi</strain>
    </source>
</reference>
<name>A0A218XUL0_PUNGR</name>
<evidence type="ECO:0000313" key="3">
    <source>
        <dbReference type="Proteomes" id="UP000197138"/>
    </source>
</evidence>
<evidence type="ECO:0000313" key="2">
    <source>
        <dbReference type="EMBL" id="OWM88520.1"/>
    </source>
</evidence>